<evidence type="ECO:0000256" key="3">
    <source>
        <dbReference type="ARBA" id="ARBA00022729"/>
    </source>
</evidence>
<feature type="domain" description="Solute-binding protein family 3/N-terminal" evidence="6">
    <location>
        <begin position="29"/>
        <end position="249"/>
    </location>
</feature>
<evidence type="ECO:0000313" key="9">
    <source>
        <dbReference type="Proteomes" id="UP000094412"/>
    </source>
</evidence>
<dbReference type="GO" id="GO:0016020">
    <property type="term" value="C:membrane"/>
    <property type="evidence" value="ECO:0007669"/>
    <property type="project" value="InterPro"/>
</dbReference>
<dbReference type="PROSITE" id="PS51318">
    <property type="entry name" value="TAT"/>
    <property type="match status" value="1"/>
</dbReference>
<dbReference type="GO" id="GO:0015276">
    <property type="term" value="F:ligand-gated monoatomic ion channel activity"/>
    <property type="evidence" value="ECO:0007669"/>
    <property type="project" value="InterPro"/>
</dbReference>
<dbReference type="STRING" id="1566387.QV13_10730"/>
<reference evidence="8 9" key="1">
    <citation type="submission" date="2016-08" db="EMBL/GenBank/DDBJ databases">
        <title>Whole genome sequence of Mesorhizobium sp. strain UASWS1009 isolated from industrial sewage.</title>
        <authorList>
            <person name="Crovadore J."/>
            <person name="Calmin G."/>
            <person name="Chablais R."/>
            <person name="Cochard B."/>
            <person name="Lefort F."/>
        </authorList>
    </citation>
    <scope>NUCLEOTIDE SEQUENCE [LARGE SCALE GENOMIC DNA]</scope>
    <source>
        <strain evidence="8 9">UASWS1009</strain>
    </source>
</reference>
<dbReference type="InterPro" id="IPR018313">
    <property type="entry name" value="SBP_3_CS"/>
</dbReference>
<feature type="chain" id="PRO_5008659863" evidence="5">
    <location>
        <begin position="28"/>
        <end position="266"/>
    </location>
</feature>
<dbReference type="CDD" id="cd13530">
    <property type="entry name" value="PBP2_peptides_like"/>
    <property type="match status" value="1"/>
</dbReference>
<dbReference type="SMART" id="SM00079">
    <property type="entry name" value="PBPe"/>
    <property type="match status" value="1"/>
</dbReference>
<dbReference type="PANTHER" id="PTHR35936:SF17">
    <property type="entry name" value="ARGININE-BINDING EXTRACELLULAR PROTEIN ARTP"/>
    <property type="match status" value="1"/>
</dbReference>
<evidence type="ECO:0000313" key="8">
    <source>
        <dbReference type="EMBL" id="OCX18717.1"/>
    </source>
</evidence>
<comment type="caution">
    <text evidence="8">The sequence shown here is derived from an EMBL/GenBank/DDBJ whole genome shotgun (WGS) entry which is preliminary data.</text>
</comment>
<keyword evidence="9" id="KW-1185">Reference proteome</keyword>
<protein>
    <submittedName>
        <fullName evidence="8">ABC transporter substrate-binding protein</fullName>
    </submittedName>
</protein>
<evidence type="ECO:0000256" key="5">
    <source>
        <dbReference type="SAM" id="SignalP"/>
    </source>
</evidence>
<dbReference type="PANTHER" id="PTHR35936">
    <property type="entry name" value="MEMBRANE-BOUND LYTIC MUREIN TRANSGLYCOSYLASE F"/>
    <property type="match status" value="1"/>
</dbReference>
<dbReference type="AlphaFoldDB" id="A0A1C2DVD7"/>
<dbReference type="GO" id="GO:0030313">
    <property type="term" value="C:cell envelope"/>
    <property type="evidence" value="ECO:0007669"/>
    <property type="project" value="UniProtKB-SubCell"/>
</dbReference>
<evidence type="ECO:0000256" key="1">
    <source>
        <dbReference type="ARBA" id="ARBA00004196"/>
    </source>
</evidence>
<dbReference type="Pfam" id="PF00497">
    <property type="entry name" value="SBP_bac_3"/>
    <property type="match status" value="1"/>
</dbReference>
<evidence type="ECO:0000259" key="6">
    <source>
        <dbReference type="SMART" id="SM00062"/>
    </source>
</evidence>
<gene>
    <name evidence="8" type="ORF">QV13_10730</name>
</gene>
<dbReference type="Gene3D" id="3.40.190.10">
    <property type="entry name" value="Periplasmic binding protein-like II"/>
    <property type="match status" value="2"/>
</dbReference>
<accession>A0A1C2DVD7</accession>
<comment type="subcellular location">
    <subcellularLocation>
        <location evidence="1">Cell envelope</location>
    </subcellularLocation>
</comment>
<dbReference type="Proteomes" id="UP000094412">
    <property type="component" value="Unassembled WGS sequence"/>
</dbReference>
<dbReference type="SMART" id="SM00062">
    <property type="entry name" value="PBPb"/>
    <property type="match status" value="1"/>
</dbReference>
<dbReference type="InterPro" id="IPR001638">
    <property type="entry name" value="Solute-binding_3/MltF_N"/>
</dbReference>
<evidence type="ECO:0000259" key="7">
    <source>
        <dbReference type="SMART" id="SM00079"/>
    </source>
</evidence>
<feature type="domain" description="Ionotropic glutamate receptor C-terminal" evidence="7">
    <location>
        <begin position="29"/>
        <end position="248"/>
    </location>
</feature>
<dbReference type="RefSeq" id="WP_024927161.1">
    <property type="nucleotide sequence ID" value="NZ_MDEO01000031.1"/>
</dbReference>
<keyword evidence="3 5" id="KW-0732">Signal</keyword>
<dbReference type="InterPro" id="IPR006311">
    <property type="entry name" value="TAT_signal"/>
</dbReference>
<sequence>MLLNRRNLMGAFAALTIGLGVAGAAHAETLLVGAYPANPPWENKLESGEFQGFEVDLVKEVGKRLGAEVEIQDLGFQALFSATASGRIDLAISSITINNDRLKSQSFTQGYYDSDIALVAKKDTPLKTLDDMKGKTVGAISASVGEAWIKANTEKYGIKEYRGYDTQQNLILDVQSGRLDGAIGDIAGFQFAFMKMPDMAVVTAIPTGDKFGIMMKKGSPWLEKVNGAIDAIKKDGTMATLHKKWLGSEAAADSSVNKILPIPQAQ</sequence>
<proteinExistence type="inferred from homology"/>
<dbReference type="SUPFAM" id="SSF53850">
    <property type="entry name" value="Periplasmic binding protein-like II"/>
    <property type="match status" value="1"/>
</dbReference>
<organism evidence="8 9">
    <name type="scientific">Mesorhizobium hungaricum</name>
    <dbReference type="NCBI Taxonomy" id="1566387"/>
    <lineage>
        <taxon>Bacteria</taxon>
        <taxon>Pseudomonadati</taxon>
        <taxon>Pseudomonadota</taxon>
        <taxon>Alphaproteobacteria</taxon>
        <taxon>Hyphomicrobiales</taxon>
        <taxon>Phyllobacteriaceae</taxon>
        <taxon>Mesorhizobium</taxon>
    </lineage>
</organism>
<feature type="signal peptide" evidence="5">
    <location>
        <begin position="1"/>
        <end position="27"/>
    </location>
</feature>
<dbReference type="OrthoDB" id="9814231at2"/>
<evidence type="ECO:0000256" key="4">
    <source>
        <dbReference type="RuleBase" id="RU003744"/>
    </source>
</evidence>
<comment type="similarity">
    <text evidence="2 4">Belongs to the bacterial solute-binding protein 3 family.</text>
</comment>
<dbReference type="EMBL" id="MDEO01000031">
    <property type="protein sequence ID" value="OCX18717.1"/>
    <property type="molecule type" value="Genomic_DNA"/>
</dbReference>
<dbReference type="InterPro" id="IPR001320">
    <property type="entry name" value="Iontro_rcpt_C"/>
</dbReference>
<name>A0A1C2DVD7_9HYPH</name>
<dbReference type="PROSITE" id="PS01039">
    <property type="entry name" value="SBP_BACTERIAL_3"/>
    <property type="match status" value="1"/>
</dbReference>
<evidence type="ECO:0000256" key="2">
    <source>
        <dbReference type="ARBA" id="ARBA00010333"/>
    </source>
</evidence>